<accession>A0A9X1ZEI9</accession>
<proteinExistence type="predicted"/>
<dbReference type="RefSeq" id="WP_248951837.1">
    <property type="nucleotide sequence ID" value="NZ_JAKILB010000020.1"/>
</dbReference>
<organism evidence="1 2">
    <name type="scientific">Shewanella pneumatophori</name>
    <dbReference type="NCBI Taxonomy" id="314092"/>
    <lineage>
        <taxon>Bacteria</taxon>
        <taxon>Pseudomonadati</taxon>
        <taxon>Pseudomonadota</taxon>
        <taxon>Gammaproteobacteria</taxon>
        <taxon>Alteromonadales</taxon>
        <taxon>Shewanellaceae</taxon>
        <taxon>Shewanella</taxon>
    </lineage>
</organism>
<sequence length="228" mass="25539">MKNKNALIILERPWNLFRRESSVAIDQNVVSVLPYFQGLERTNGNFDLYHTNFYEAKSFDLALDELTQLNYANYYVYIACHGSGLRLGGMNLTTLLGKVSAKAKERNIVGVLLGSCLVGKNTSHLEVYTESSSIVWQLGYKCSVDWLEGTLLDLKFFNNLMVLNEEELADNDSILDEMKSALSTYNPMASIGVDKNGSSMLISESLTAIIQPKGKGQRAKDYSHLLFE</sequence>
<name>A0A9X1ZEI9_9GAMM</name>
<reference evidence="1" key="1">
    <citation type="submission" date="2022-01" db="EMBL/GenBank/DDBJ databases">
        <title>Whole genome-based taxonomy of the Shewanellaceae.</title>
        <authorList>
            <person name="Martin-Rodriguez A.J."/>
        </authorList>
    </citation>
    <scope>NUCLEOTIDE SEQUENCE</scope>
    <source>
        <strain evidence="1">KCTC 23973</strain>
    </source>
</reference>
<protein>
    <submittedName>
        <fullName evidence="1">Uncharacterized protein</fullName>
    </submittedName>
</protein>
<evidence type="ECO:0000313" key="2">
    <source>
        <dbReference type="Proteomes" id="UP001139293"/>
    </source>
</evidence>
<dbReference type="EMBL" id="JAKILB010000020">
    <property type="protein sequence ID" value="MCL1140874.1"/>
    <property type="molecule type" value="Genomic_DNA"/>
</dbReference>
<dbReference type="Proteomes" id="UP001139293">
    <property type="component" value="Unassembled WGS sequence"/>
</dbReference>
<gene>
    <name evidence="1" type="ORF">L2740_20245</name>
</gene>
<comment type="caution">
    <text evidence="1">The sequence shown here is derived from an EMBL/GenBank/DDBJ whole genome shotgun (WGS) entry which is preliminary data.</text>
</comment>
<keyword evidence="2" id="KW-1185">Reference proteome</keyword>
<dbReference type="AlphaFoldDB" id="A0A9X1ZEI9"/>
<evidence type="ECO:0000313" key="1">
    <source>
        <dbReference type="EMBL" id="MCL1140874.1"/>
    </source>
</evidence>